<proteinExistence type="predicted"/>
<dbReference type="STRING" id="376686.Fjoh_3832"/>
<gene>
    <name evidence="2" type="ordered locus">Fjoh_3832</name>
</gene>
<keyword evidence="3" id="KW-1185">Reference proteome</keyword>
<reference evidence="2 3" key="1">
    <citation type="journal article" date="2009" name="Appl. Environ. Microbiol.">
        <title>Novel features of the polysaccharide-digesting gliding bacterium Flavobacterium johnsoniae as revealed by genome sequence analysis.</title>
        <authorList>
            <person name="McBride M.J."/>
            <person name="Xie G."/>
            <person name="Martens E.C."/>
            <person name="Lapidus A."/>
            <person name="Henrissat B."/>
            <person name="Rhodes R.G."/>
            <person name="Goltsman E."/>
            <person name="Wang W."/>
            <person name="Xu J."/>
            <person name="Hunnicutt D.W."/>
            <person name="Staroscik A.M."/>
            <person name="Hoover T.R."/>
            <person name="Cheng Y.Q."/>
            <person name="Stein J.L."/>
        </authorList>
    </citation>
    <scope>NUCLEOTIDE SEQUENCE [LARGE SCALE GENOMIC DNA]</scope>
    <source>
        <strain evidence="3">ATCC 17061 / DSM 2064 / JCM 8514 / BCRC 14874 / CCUG 350202 / NBRC 14942 / NCIMB 11054 / UW101</strain>
    </source>
</reference>
<dbReference type="Proteomes" id="UP000006694">
    <property type="component" value="Chromosome"/>
</dbReference>
<dbReference type="AlphaFoldDB" id="A5FD72"/>
<dbReference type="OrthoDB" id="1372699at2"/>
<evidence type="ECO:0000313" key="3">
    <source>
        <dbReference type="Proteomes" id="UP000006694"/>
    </source>
</evidence>
<name>A5FD72_FLAJ1</name>
<dbReference type="GeneID" id="31766753"/>
<evidence type="ECO:0000256" key="1">
    <source>
        <dbReference type="SAM" id="MobiDB-lite"/>
    </source>
</evidence>
<feature type="compositionally biased region" description="Acidic residues" evidence="1">
    <location>
        <begin position="69"/>
        <end position="86"/>
    </location>
</feature>
<dbReference type="eggNOG" id="ENOG5030RDD">
    <property type="taxonomic scope" value="Bacteria"/>
</dbReference>
<organism evidence="2 3">
    <name type="scientific">Flavobacterium johnsoniae (strain ATCC 17061 / DSM 2064 / JCM 8514 / BCRC 14874 / CCUG 350202 / NBRC 14942 / NCIMB 11054 / UW101)</name>
    <name type="common">Cytophaga johnsonae</name>
    <dbReference type="NCBI Taxonomy" id="376686"/>
    <lineage>
        <taxon>Bacteria</taxon>
        <taxon>Pseudomonadati</taxon>
        <taxon>Bacteroidota</taxon>
        <taxon>Flavobacteriia</taxon>
        <taxon>Flavobacteriales</taxon>
        <taxon>Flavobacteriaceae</taxon>
        <taxon>Flavobacterium</taxon>
    </lineage>
</organism>
<dbReference type="KEGG" id="fjo:Fjoh_3832"/>
<accession>A5FD72</accession>
<protein>
    <submittedName>
        <fullName evidence="2">Uncharacterized protein</fullName>
    </submittedName>
</protein>
<sequence length="102" mass="11798">MKTTAAVLPVITSLSPSSRQSNSNFSHAATQREIQNLDLLTDLYRKFEDEPDFDCEFLHAAHNQSENESIIDPESEDDLLDEFDDNQWDADIYDPYLESTYY</sequence>
<dbReference type="HOGENOM" id="CLU_2273231_0_0_10"/>
<dbReference type="RefSeq" id="WP_012025809.1">
    <property type="nucleotide sequence ID" value="NC_009441.1"/>
</dbReference>
<feature type="region of interest" description="Disordered" evidence="1">
    <location>
        <begin position="64"/>
        <end position="86"/>
    </location>
</feature>
<dbReference type="EMBL" id="CP000685">
    <property type="protein sequence ID" value="ABQ06843.1"/>
    <property type="molecule type" value="Genomic_DNA"/>
</dbReference>
<evidence type="ECO:0000313" key="2">
    <source>
        <dbReference type="EMBL" id="ABQ06843.1"/>
    </source>
</evidence>